<dbReference type="InterPro" id="IPR011663">
    <property type="entry name" value="UTRA"/>
</dbReference>
<evidence type="ECO:0000313" key="6">
    <source>
        <dbReference type="Proteomes" id="UP000777440"/>
    </source>
</evidence>
<evidence type="ECO:0000256" key="2">
    <source>
        <dbReference type="ARBA" id="ARBA00023125"/>
    </source>
</evidence>
<proteinExistence type="predicted"/>
<dbReference type="PRINTS" id="PR00035">
    <property type="entry name" value="HTHGNTR"/>
</dbReference>
<evidence type="ECO:0000313" key="5">
    <source>
        <dbReference type="EMBL" id="MBW9111980.1"/>
    </source>
</evidence>
<dbReference type="Proteomes" id="UP000777440">
    <property type="component" value="Unassembled WGS sequence"/>
</dbReference>
<dbReference type="InterPro" id="IPR036388">
    <property type="entry name" value="WH-like_DNA-bd_sf"/>
</dbReference>
<dbReference type="InterPro" id="IPR036390">
    <property type="entry name" value="WH_DNA-bd_sf"/>
</dbReference>
<dbReference type="Pfam" id="PF07702">
    <property type="entry name" value="UTRA"/>
    <property type="match status" value="1"/>
</dbReference>
<dbReference type="PROSITE" id="PS50949">
    <property type="entry name" value="HTH_GNTR"/>
    <property type="match status" value="1"/>
</dbReference>
<protein>
    <submittedName>
        <fullName evidence="5">GntR family transcriptional regulator</fullName>
    </submittedName>
</protein>
<organism evidence="5 6">
    <name type="scientific">Microbacterium ureisolvens</name>
    <dbReference type="NCBI Taxonomy" id="2781186"/>
    <lineage>
        <taxon>Bacteria</taxon>
        <taxon>Bacillati</taxon>
        <taxon>Actinomycetota</taxon>
        <taxon>Actinomycetes</taxon>
        <taxon>Micrococcales</taxon>
        <taxon>Microbacteriaceae</taxon>
        <taxon>Microbacterium</taxon>
    </lineage>
</organism>
<keyword evidence="3" id="KW-0804">Transcription</keyword>
<dbReference type="EMBL" id="JAEUAX010000022">
    <property type="protein sequence ID" value="MBW9111980.1"/>
    <property type="molecule type" value="Genomic_DNA"/>
</dbReference>
<sequence length="269" mass="29136">MTKTTEVGQALARLCEELAARGAVKLPAERVLAERFAASRYTVRQVLDGLEQQGVVRRVLGRGGGAYLTAAETRPLAPDSVGGLGGERKVVRDLNRGAVSVPRMLVAQGFNAGAQVLSAALEVPDESVSRALGLRAGELVASLVRLRFADGDTLSLEHVYVAAERFPSLLHHRLDQSMYDLFETQYGVRVADCEEFIEATLAPADVAQALGIDEGVPVIKLTRRSWDPDGEPIEYSVDVFRADRTRLAVRADNVANRVHPRTVDHSAAQ</sequence>
<dbReference type="PANTHER" id="PTHR44846:SF1">
    <property type="entry name" value="MANNOSYL-D-GLYCERATE TRANSPORT_METABOLISM SYSTEM REPRESSOR MNGR-RELATED"/>
    <property type="match status" value="1"/>
</dbReference>
<dbReference type="InterPro" id="IPR028978">
    <property type="entry name" value="Chorismate_lyase_/UTRA_dom_sf"/>
</dbReference>
<dbReference type="SUPFAM" id="SSF46785">
    <property type="entry name" value="Winged helix' DNA-binding domain"/>
    <property type="match status" value="1"/>
</dbReference>
<dbReference type="Gene3D" id="1.10.10.10">
    <property type="entry name" value="Winged helix-like DNA-binding domain superfamily/Winged helix DNA-binding domain"/>
    <property type="match status" value="1"/>
</dbReference>
<keyword evidence="2" id="KW-0238">DNA-binding</keyword>
<gene>
    <name evidence="5" type="ORF">JNB61_19630</name>
</gene>
<dbReference type="InterPro" id="IPR000524">
    <property type="entry name" value="Tscrpt_reg_HTH_GntR"/>
</dbReference>
<evidence type="ECO:0000256" key="3">
    <source>
        <dbReference type="ARBA" id="ARBA00023163"/>
    </source>
</evidence>
<evidence type="ECO:0000256" key="1">
    <source>
        <dbReference type="ARBA" id="ARBA00023015"/>
    </source>
</evidence>
<dbReference type="InterPro" id="IPR050679">
    <property type="entry name" value="Bact_HTH_transcr_reg"/>
</dbReference>
<dbReference type="Gene3D" id="3.40.1410.10">
    <property type="entry name" value="Chorismate lyase-like"/>
    <property type="match status" value="1"/>
</dbReference>
<comment type="caution">
    <text evidence="5">The sequence shown here is derived from an EMBL/GenBank/DDBJ whole genome shotgun (WGS) entry which is preliminary data.</text>
</comment>
<name>A0ABS7I5U0_9MICO</name>
<dbReference type="RefSeq" id="WP_220292822.1">
    <property type="nucleotide sequence ID" value="NZ_JAEUAX010000022.1"/>
</dbReference>
<accession>A0ABS7I5U0</accession>
<keyword evidence="1" id="KW-0805">Transcription regulation</keyword>
<dbReference type="SMART" id="SM00866">
    <property type="entry name" value="UTRA"/>
    <property type="match status" value="1"/>
</dbReference>
<dbReference type="SUPFAM" id="SSF64288">
    <property type="entry name" value="Chorismate lyase-like"/>
    <property type="match status" value="1"/>
</dbReference>
<dbReference type="Pfam" id="PF00392">
    <property type="entry name" value="GntR"/>
    <property type="match status" value="1"/>
</dbReference>
<reference evidence="5 6" key="1">
    <citation type="journal article" date="2021" name="MBio">
        <title>Poor Competitiveness of Bradyrhizobium in Pigeon Pea Root Colonization in Indian Soils.</title>
        <authorList>
            <person name="Chalasani D."/>
            <person name="Basu A."/>
            <person name="Pullabhotla S.V.S.R.N."/>
            <person name="Jorrin B."/>
            <person name="Neal A.L."/>
            <person name="Poole P.S."/>
            <person name="Podile A.R."/>
            <person name="Tkacz A."/>
        </authorList>
    </citation>
    <scope>NUCLEOTIDE SEQUENCE [LARGE SCALE GENOMIC DNA]</scope>
    <source>
        <strain evidence="5 6">HU12</strain>
    </source>
</reference>
<feature type="domain" description="HTH gntR-type" evidence="4">
    <location>
        <begin position="1"/>
        <end position="71"/>
    </location>
</feature>
<keyword evidence="6" id="KW-1185">Reference proteome</keyword>
<evidence type="ECO:0000259" key="4">
    <source>
        <dbReference type="PROSITE" id="PS50949"/>
    </source>
</evidence>
<dbReference type="PANTHER" id="PTHR44846">
    <property type="entry name" value="MANNOSYL-D-GLYCERATE TRANSPORT/METABOLISM SYSTEM REPRESSOR MNGR-RELATED"/>
    <property type="match status" value="1"/>
</dbReference>